<protein>
    <recommendedName>
        <fullName evidence="1">DUF7683 domain-containing protein</fullName>
    </recommendedName>
</protein>
<dbReference type="EMBL" id="JAAGMN010001114">
    <property type="protein sequence ID" value="NEE06928.1"/>
    <property type="molecule type" value="Genomic_DNA"/>
</dbReference>
<evidence type="ECO:0000259" key="1">
    <source>
        <dbReference type="Pfam" id="PF24731"/>
    </source>
</evidence>
<sequence length="97" mass="10776">MSSEEPDAVWVLEGFSKADDTLRVEHPISREQLLRLREVITPAADDPWMLYCYPVPVELWPAVDAILGCGPPHPELDYLTGAYAANWPAATTGLRGR</sequence>
<evidence type="ECO:0000313" key="2">
    <source>
        <dbReference type="EMBL" id="NEE06928.1"/>
    </source>
</evidence>
<dbReference type="Pfam" id="PF24731">
    <property type="entry name" value="DUF7683"/>
    <property type="match status" value="1"/>
</dbReference>
<organism evidence="2">
    <name type="scientific">Streptomyces sp. SID7499</name>
    <dbReference type="NCBI Taxonomy" id="2706086"/>
    <lineage>
        <taxon>Bacteria</taxon>
        <taxon>Bacillati</taxon>
        <taxon>Actinomycetota</taxon>
        <taxon>Actinomycetes</taxon>
        <taxon>Kitasatosporales</taxon>
        <taxon>Streptomycetaceae</taxon>
        <taxon>Streptomyces</taxon>
    </lineage>
</organism>
<gene>
    <name evidence="2" type="ORF">G3M58_10785</name>
</gene>
<comment type="caution">
    <text evidence="2">The sequence shown here is derived from an EMBL/GenBank/DDBJ whole genome shotgun (WGS) entry which is preliminary data.</text>
</comment>
<dbReference type="AlphaFoldDB" id="A0A6G3WN45"/>
<accession>A0A6G3WN45</accession>
<dbReference type="InterPro" id="IPR056100">
    <property type="entry name" value="DUF7683"/>
</dbReference>
<proteinExistence type="predicted"/>
<reference evidence="2" key="1">
    <citation type="submission" date="2020-01" db="EMBL/GenBank/DDBJ databases">
        <title>Insect and environment-associated Actinomycetes.</title>
        <authorList>
            <person name="Currrie C."/>
            <person name="Chevrette M."/>
            <person name="Carlson C."/>
            <person name="Stubbendieck R."/>
            <person name="Wendt-Pienkowski E."/>
        </authorList>
    </citation>
    <scope>NUCLEOTIDE SEQUENCE</scope>
    <source>
        <strain evidence="2">SID7499</strain>
    </source>
</reference>
<feature type="domain" description="DUF7683" evidence="1">
    <location>
        <begin position="10"/>
        <end position="56"/>
    </location>
</feature>
<name>A0A6G3WN45_9ACTN</name>